<dbReference type="PANTHER" id="PTHR31525:SF1">
    <property type="entry name" value="HEME TRANSPORTER HRG1"/>
    <property type="match status" value="1"/>
</dbReference>
<comment type="subcellular location">
    <subcellularLocation>
        <location evidence="2">Endosome membrane</location>
        <topology evidence="2">Multi-pass membrane protein</topology>
    </subcellularLocation>
    <subcellularLocation>
        <location evidence="1">Lysosome membrane</location>
        <topology evidence="1">Multi-pass membrane protein</topology>
    </subcellularLocation>
</comment>
<evidence type="ECO:0000256" key="6">
    <source>
        <dbReference type="ARBA" id="ARBA00022753"/>
    </source>
</evidence>
<reference evidence="12" key="1">
    <citation type="submission" date="2025-08" db="UniProtKB">
        <authorList>
            <consortium name="RefSeq"/>
        </authorList>
    </citation>
    <scope>IDENTIFICATION</scope>
</reference>
<evidence type="ECO:0000256" key="10">
    <source>
        <dbReference type="SAM" id="Phobius"/>
    </source>
</evidence>
<gene>
    <name evidence="12" type="primary">LOC101852614</name>
</gene>
<keyword evidence="5 10" id="KW-0812">Transmembrane</keyword>
<dbReference type="GeneID" id="101852614"/>
<dbReference type="RefSeq" id="XP_005095312.1">
    <property type="nucleotide sequence ID" value="XM_005095255.3"/>
</dbReference>
<dbReference type="SUPFAM" id="SSF103473">
    <property type="entry name" value="MFS general substrate transporter"/>
    <property type="match status" value="1"/>
</dbReference>
<evidence type="ECO:0000256" key="9">
    <source>
        <dbReference type="ARBA" id="ARBA00023228"/>
    </source>
</evidence>
<evidence type="ECO:0000256" key="7">
    <source>
        <dbReference type="ARBA" id="ARBA00022989"/>
    </source>
</evidence>
<dbReference type="PRINTS" id="PR02095">
    <property type="entry name" value="TRNSPORTRHRG"/>
</dbReference>
<dbReference type="InterPro" id="IPR036259">
    <property type="entry name" value="MFS_trans_sf"/>
</dbReference>
<dbReference type="Pfam" id="PF16954">
    <property type="entry name" value="HRG"/>
    <property type="match status" value="1"/>
</dbReference>
<evidence type="ECO:0000313" key="12">
    <source>
        <dbReference type="RefSeq" id="XP_005095312.1"/>
    </source>
</evidence>
<keyword evidence="9" id="KW-0458">Lysosome</keyword>
<name>A0ABM0JJS3_APLCA</name>
<feature type="transmembrane region" description="Helical" evidence="10">
    <location>
        <begin position="116"/>
        <end position="136"/>
    </location>
</feature>
<keyword evidence="4" id="KW-0813">Transport</keyword>
<feature type="transmembrane region" description="Helical" evidence="10">
    <location>
        <begin position="46"/>
        <end position="68"/>
    </location>
</feature>
<evidence type="ECO:0000256" key="1">
    <source>
        <dbReference type="ARBA" id="ARBA00004155"/>
    </source>
</evidence>
<keyword evidence="11" id="KW-1185">Reference proteome</keyword>
<feature type="transmembrane region" description="Helical" evidence="10">
    <location>
        <begin position="20"/>
        <end position="40"/>
    </location>
</feature>
<evidence type="ECO:0000313" key="11">
    <source>
        <dbReference type="Proteomes" id="UP000694888"/>
    </source>
</evidence>
<dbReference type="InterPro" id="IPR026218">
    <property type="entry name" value="HRG"/>
</dbReference>
<organism evidence="11 12">
    <name type="scientific">Aplysia californica</name>
    <name type="common">California sea hare</name>
    <dbReference type="NCBI Taxonomy" id="6500"/>
    <lineage>
        <taxon>Eukaryota</taxon>
        <taxon>Metazoa</taxon>
        <taxon>Spiralia</taxon>
        <taxon>Lophotrochozoa</taxon>
        <taxon>Mollusca</taxon>
        <taxon>Gastropoda</taxon>
        <taxon>Heterobranchia</taxon>
        <taxon>Euthyneura</taxon>
        <taxon>Tectipleura</taxon>
        <taxon>Aplysiida</taxon>
        <taxon>Aplysioidea</taxon>
        <taxon>Aplysiidae</taxon>
        <taxon>Aplysia</taxon>
    </lineage>
</organism>
<keyword evidence="8 10" id="KW-0472">Membrane</keyword>
<sequence length="168" mass="18938">MEDYIEVRQISSCAIKSRIVFSTIGVFVGLSICAVFGAHYHNYNVALWGLTSGIAAAVALGVTIAYIKHMWDSNPRRLKGFMLAGCFIQLAGVCGFVTYLVLAITNNQDLIVYGPGYYLTCVWCFMTWKWGFWLLIYSRSFLRSYGDADRMIQGEDVVGKHSFYQSIH</sequence>
<evidence type="ECO:0000256" key="3">
    <source>
        <dbReference type="ARBA" id="ARBA00006203"/>
    </source>
</evidence>
<keyword evidence="7 10" id="KW-1133">Transmembrane helix</keyword>
<evidence type="ECO:0000256" key="5">
    <source>
        <dbReference type="ARBA" id="ARBA00022692"/>
    </source>
</evidence>
<dbReference type="Proteomes" id="UP000694888">
    <property type="component" value="Unplaced"/>
</dbReference>
<dbReference type="PANTHER" id="PTHR31525">
    <property type="entry name" value="HEME TRANSPORTER HRG1"/>
    <property type="match status" value="1"/>
</dbReference>
<keyword evidence="6" id="KW-0967">Endosome</keyword>
<evidence type="ECO:0000256" key="8">
    <source>
        <dbReference type="ARBA" id="ARBA00023136"/>
    </source>
</evidence>
<comment type="similarity">
    <text evidence="3">Belongs to the HRG family.</text>
</comment>
<feature type="transmembrane region" description="Helical" evidence="10">
    <location>
        <begin position="80"/>
        <end position="104"/>
    </location>
</feature>
<proteinExistence type="inferred from homology"/>
<accession>A0ABM0JJS3</accession>
<evidence type="ECO:0000256" key="4">
    <source>
        <dbReference type="ARBA" id="ARBA00022448"/>
    </source>
</evidence>
<protein>
    <submittedName>
        <fullName evidence="12">Heme transporter hrg1-A isoform X1</fullName>
    </submittedName>
</protein>
<evidence type="ECO:0000256" key="2">
    <source>
        <dbReference type="ARBA" id="ARBA00004337"/>
    </source>
</evidence>